<gene>
    <name evidence="3" type="ORF">F4560_008687</name>
</gene>
<dbReference type="Gene3D" id="3.40.50.1460">
    <property type="match status" value="1"/>
</dbReference>
<dbReference type="SUPFAM" id="SSF52540">
    <property type="entry name" value="P-loop containing nucleoside triphosphate hydrolases"/>
    <property type="match status" value="1"/>
</dbReference>
<dbReference type="SUPFAM" id="SSF48452">
    <property type="entry name" value="TPR-like"/>
    <property type="match status" value="1"/>
</dbReference>
<dbReference type="PANTHER" id="PTHR46082:SF6">
    <property type="entry name" value="AAA+ ATPASE DOMAIN-CONTAINING PROTEIN-RELATED"/>
    <property type="match status" value="1"/>
</dbReference>
<name>A0A7W9M6G5_9PSEU</name>
<sequence length="895" mass="96969">MNGRLVLVVGSQCDAANLELSVLPRAAHELAEVLVRPELGGCTPALPTGPTVIDPTAAELDDAIVASIRQAHDEQATLFLVFIGHGGFEDDDFYLLAKDSSAADSRQAVLVGQRVKELLRRYSNLDGLVMLIDACHSGLAAEAAGREWLAPMRRSRRRFELLTATDEGPAFGACLTRSLARMIRTGVPAVGERLHCADLKTHVDDSCQYQVAVHLAYDGSREVLRSDAGLWLAVNAALAWRSSPLADTSAMAQVERLVEHYEPTRACDVVHELVRDGVRCVVVTGPAGSGKSATVATLVDPRRDVGVHASVFLTGATTAEQVAVELARQLGAHGLGFAEASARYWNEELPDRWPHVDALEVHVLGPLQHITERVRLVIDGTDTQDPITRDALLTSLARVTTEPELAHVQLVITGDKAGDHLPSAHVVTLDRPDAPALARYAELRGLPTHHVANVVTLSGGSWLSARLITDGLLATTTSLSAAGPTPSEFDDVYRAYLRRAGLLRRDEQAEQLRAVLAVLLAAGIGPVLPFTVLLAAVRDSFGHGAVGPLRDLLLRLDAVVVRGRAGTPDEHVGIAERAFADFLRQDRDTAVDEQAGHRALASVAAEMPSDYAIAALHRHLWAVGQRAEAVEQVDAHESAIPLENRTRWSVIAAAAGDELGARDVLTLRARARVATWTAKSGDPETALPVLREVLEQAVAVLGPQHVDVLSLRNNVAFWTGYTGDWPAAGRMFAELADECAAHLGPEHPETLSARHHMALAAANVPDVPEALRGFREVLGLRERVIGPDHVDTLRSRHNILYWEAETEHPPPVASRWSRLVDDLVHSVGPDHPETLTARYHQALFSAKRGEVSAALAEFHALLPDCERVLGPWHPDTHQIMVQLDFWSGRPDERPR</sequence>
<dbReference type="AlphaFoldDB" id="A0A7W9M6G5"/>
<dbReference type="InterPro" id="IPR027417">
    <property type="entry name" value="P-loop_NTPase"/>
</dbReference>
<dbReference type="Gene3D" id="1.25.40.10">
    <property type="entry name" value="Tetratricopeptide repeat domain"/>
    <property type="match status" value="2"/>
</dbReference>
<protein>
    <recommendedName>
        <fullName evidence="5">Tetratricopeptide repeat protein</fullName>
    </recommendedName>
</protein>
<evidence type="ECO:0008006" key="5">
    <source>
        <dbReference type="Google" id="ProtNLM"/>
    </source>
</evidence>
<dbReference type="RefSeq" id="WP_184928751.1">
    <property type="nucleotide sequence ID" value="NZ_JACHMO010000001.1"/>
</dbReference>
<dbReference type="Gene3D" id="3.40.50.300">
    <property type="entry name" value="P-loop containing nucleotide triphosphate hydrolases"/>
    <property type="match status" value="1"/>
</dbReference>
<organism evidence="3 4">
    <name type="scientific">Saccharothrix ecbatanensis</name>
    <dbReference type="NCBI Taxonomy" id="1105145"/>
    <lineage>
        <taxon>Bacteria</taxon>
        <taxon>Bacillati</taxon>
        <taxon>Actinomycetota</taxon>
        <taxon>Actinomycetes</taxon>
        <taxon>Pseudonocardiales</taxon>
        <taxon>Pseudonocardiaceae</taxon>
        <taxon>Saccharothrix</taxon>
    </lineage>
</organism>
<evidence type="ECO:0000259" key="1">
    <source>
        <dbReference type="Pfam" id="PF00656"/>
    </source>
</evidence>
<evidence type="ECO:0000313" key="3">
    <source>
        <dbReference type="EMBL" id="MBB5808919.1"/>
    </source>
</evidence>
<dbReference type="InterPro" id="IPR053137">
    <property type="entry name" value="NLR-like"/>
</dbReference>
<dbReference type="InterPro" id="IPR011600">
    <property type="entry name" value="Pept_C14_caspase"/>
</dbReference>
<dbReference type="EMBL" id="JACHMO010000001">
    <property type="protein sequence ID" value="MBB5808919.1"/>
    <property type="molecule type" value="Genomic_DNA"/>
</dbReference>
<dbReference type="GO" id="GO:0006508">
    <property type="term" value="P:proteolysis"/>
    <property type="evidence" value="ECO:0007669"/>
    <property type="project" value="InterPro"/>
</dbReference>
<reference evidence="3 4" key="1">
    <citation type="submission" date="2020-08" db="EMBL/GenBank/DDBJ databases">
        <title>Sequencing the genomes of 1000 actinobacteria strains.</title>
        <authorList>
            <person name="Klenk H.-P."/>
        </authorList>
    </citation>
    <scope>NUCLEOTIDE SEQUENCE [LARGE SCALE GENOMIC DNA]</scope>
    <source>
        <strain evidence="3 4">DSM 45486</strain>
    </source>
</reference>
<dbReference type="Pfam" id="PF13374">
    <property type="entry name" value="TPR_10"/>
    <property type="match status" value="1"/>
</dbReference>
<dbReference type="Proteomes" id="UP000552097">
    <property type="component" value="Unassembled WGS sequence"/>
</dbReference>
<dbReference type="Pfam" id="PF13191">
    <property type="entry name" value="AAA_16"/>
    <property type="match status" value="1"/>
</dbReference>
<keyword evidence="4" id="KW-1185">Reference proteome</keyword>
<evidence type="ECO:0000313" key="4">
    <source>
        <dbReference type="Proteomes" id="UP000552097"/>
    </source>
</evidence>
<dbReference type="PANTHER" id="PTHR46082">
    <property type="entry name" value="ATP/GTP-BINDING PROTEIN-RELATED"/>
    <property type="match status" value="1"/>
</dbReference>
<comment type="caution">
    <text evidence="3">The sequence shown here is derived from an EMBL/GenBank/DDBJ whole genome shotgun (WGS) entry which is preliminary data.</text>
</comment>
<accession>A0A7W9M6G5</accession>
<proteinExistence type="predicted"/>
<dbReference type="InterPro" id="IPR011990">
    <property type="entry name" value="TPR-like_helical_dom_sf"/>
</dbReference>
<dbReference type="GO" id="GO:0004197">
    <property type="term" value="F:cysteine-type endopeptidase activity"/>
    <property type="evidence" value="ECO:0007669"/>
    <property type="project" value="InterPro"/>
</dbReference>
<dbReference type="InterPro" id="IPR041664">
    <property type="entry name" value="AAA_16"/>
</dbReference>
<evidence type="ECO:0000259" key="2">
    <source>
        <dbReference type="Pfam" id="PF13191"/>
    </source>
</evidence>
<dbReference type="Pfam" id="PF00656">
    <property type="entry name" value="Peptidase_C14"/>
    <property type="match status" value="1"/>
</dbReference>
<feature type="domain" description="Orc1-like AAA ATPase" evidence="2">
    <location>
        <begin position="274"/>
        <end position="402"/>
    </location>
</feature>
<feature type="domain" description="Peptidase C14 caspase" evidence="1">
    <location>
        <begin position="52"/>
        <end position="138"/>
    </location>
</feature>